<reference evidence="8 9" key="1">
    <citation type="submission" date="2013-11" db="EMBL/GenBank/DDBJ databases">
        <title>Draft genome of the bovine lungworm Dictyocaulus viviparus.</title>
        <authorList>
            <person name="Mitreva M."/>
        </authorList>
    </citation>
    <scope>NUCLEOTIDE SEQUENCE [LARGE SCALE GENOMIC DNA]</scope>
    <source>
        <strain evidence="8 9">HannoverDv2000</strain>
    </source>
</reference>
<sequence length="79" mass="8681">MFLGGILRELDDSRHDSVLGTDPSTQLSYMQSSVEITRQEIEIGSQVDDFSCQCYASGASDSHVVRSDPAQIRIACELN</sequence>
<evidence type="ECO:0000256" key="4">
    <source>
        <dbReference type="ARBA" id="ARBA00023170"/>
    </source>
</evidence>
<evidence type="ECO:0000259" key="7">
    <source>
        <dbReference type="Pfam" id="PF25609"/>
    </source>
</evidence>
<dbReference type="Gene3D" id="2.60.40.10">
    <property type="entry name" value="Immunoglobulins"/>
    <property type="match status" value="1"/>
</dbReference>
<keyword evidence="3" id="KW-1015">Disulfide bond</keyword>
<keyword evidence="9" id="KW-1185">Reference proteome</keyword>
<feature type="domain" description="Netrin receptor UNC5A-D-like N-terminal" evidence="7">
    <location>
        <begin position="13"/>
        <end position="69"/>
    </location>
</feature>
<dbReference type="InterPro" id="IPR057755">
    <property type="entry name" value="UNC5A-D-like_N"/>
</dbReference>
<dbReference type="Pfam" id="PF25609">
    <property type="entry name" value="Unc5_NetrinR_N"/>
    <property type="match status" value="1"/>
</dbReference>
<evidence type="ECO:0000256" key="2">
    <source>
        <dbReference type="ARBA" id="ARBA00023136"/>
    </source>
</evidence>
<accession>A0A0D8Y2B5</accession>
<keyword evidence="5" id="KW-0325">Glycoprotein</keyword>
<dbReference type="AlphaFoldDB" id="A0A0D8Y2B5"/>
<organism evidence="8 9">
    <name type="scientific">Dictyocaulus viviparus</name>
    <name type="common">Bovine lungworm</name>
    <dbReference type="NCBI Taxonomy" id="29172"/>
    <lineage>
        <taxon>Eukaryota</taxon>
        <taxon>Metazoa</taxon>
        <taxon>Ecdysozoa</taxon>
        <taxon>Nematoda</taxon>
        <taxon>Chromadorea</taxon>
        <taxon>Rhabditida</taxon>
        <taxon>Rhabditina</taxon>
        <taxon>Rhabditomorpha</taxon>
        <taxon>Strongyloidea</taxon>
        <taxon>Metastrongylidae</taxon>
        <taxon>Dictyocaulus</taxon>
    </lineage>
</organism>
<protein>
    <recommendedName>
        <fullName evidence="7">Netrin receptor UNC5A-D-like N-terminal domain-containing protein</fullName>
    </recommendedName>
</protein>
<dbReference type="Proteomes" id="UP000053766">
    <property type="component" value="Unassembled WGS sequence"/>
</dbReference>
<keyword evidence="2" id="KW-0472">Membrane</keyword>
<proteinExistence type="predicted"/>
<keyword evidence="4" id="KW-0675">Receptor</keyword>
<name>A0A0D8Y2B5_DICVI</name>
<dbReference type="InterPro" id="IPR013783">
    <property type="entry name" value="Ig-like_fold"/>
</dbReference>
<comment type="subcellular location">
    <subcellularLocation>
        <location evidence="1">Membrane</location>
        <topology evidence="1">Single-pass type I membrane protein</topology>
    </subcellularLocation>
</comment>
<gene>
    <name evidence="8" type="ORF">DICVIV_02779</name>
</gene>
<evidence type="ECO:0000256" key="6">
    <source>
        <dbReference type="ARBA" id="ARBA00023319"/>
    </source>
</evidence>
<dbReference type="STRING" id="29172.A0A0D8Y2B5"/>
<dbReference type="OrthoDB" id="5973910at2759"/>
<reference evidence="9" key="2">
    <citation type="journal article" date="2016" name="Sci. Rep.">
        <title>Dictyocaulus viviparus genome, variome and transcriptome elucidate lungworm biology and support future intervention.</title>
        <authorList>
            <person name="McNulty S.N."/>
            <person name="Strube C."/>
            <person name="Rosa B.A."/>
            <person name="Martin J.C."/>
            <person name="Tyagi R."/>
            <person name="Choi Y.J."/>
            <person name="Wang Q."/>
            <person name="Hallsworth Pepin K."/>
            <person name="Zhang X."/>
            <person name="Ozersky P."/>
            <person name="Wilson R.K."/>
            <person name="Sternberg P.W."/>
            <person name="Gasser R.B."/>
            <person name="Mitreva M."/>
        </authorList>
    </citation>
    <scope>NUCLEOTIDE SEQUENCE [LARGE SCALE GENOMIC DNA]</scope>
    <source>
        <strain evidence="9">HannoverDv2000</strain>
    </source>
</reference>
<evidence type="ECO:0000313" key="8">
    <source>
        <dbReference type="EMBL" id="KJH51018.1"/>
    </source>
</evidence>
<dbReference type="EMBL" id="KN716192">
    <property type="protein sequence ID" value="KJH51018.1"/>
    <property type="molecule type" value="Genomic_DNA"/>
</dbReference>
<evidence type="ECO:0000256" key="5">
    <source>
        <dbReference type="ARBA" id="ARBA00023180"/>
    </source>
</evidence>
<evidence type="ECO:0000313" key="9">
    <source>
        <dbReference type="Proteomes" id="UP000053766"/>
    </source>
</evidence>
<keyword evidence="6" id="KW-0393">Immunoglobulin domain</keyword>
<evidence type="ECO:0000256" key="3">
    <source>
        <dbReference type="ARBA" id="ARBA00023157"/>
    </source>
</evidence>
<evidence type="ECO:0000256" key="1">
    <source>
        <dbReference type="ARBA" id="ARBA00004479"/>
    </source>
</evidence>